<keyword evidence="2" id="KW-1185">Reference proteome</keyword>
<evidence type="ECO:0000313" key="1">
    <source>
        <dbReference type="EMBL" id="MDN3566486.1"/>
    </source>
</evidence>
<name>A0ABT8AA56_9PROT</name>
<proteinExistence type="predicted"/>
<gene>
    <name evidence="1" type="ORF">QWZ14_19105</name>
</gene>
<comment type="caution">
    <text evidence="1">The sequence shown here is derived from an EMBL/GenBank/DDBJ whole genome shotgun (WGS) entry which is preliminary data.</text>
</comment>
<evidence type="ECO:0000313" key="2">
    <source>
        <dbReference type="Proteomes" id="UP001529369"/>
    </source>
</evidence>
<dbReference type="RefSeq" id="WP_290318411.1">
    <property type="nucleotide sequence ID" value="NZ_JAUFPN010000176.1"/>
</dbReference>
<protein>
    <submittedName>
        <fullName evidence="1">Uncharacterized protein</fullName>
    </submittedName>
</protein>
<sequence>MSRGDRAARLLYAWEDREVAPRDTAAVPFARLQALVDHVWAAEGLRFPPRVRPLPRQARGTVARASRLAIEAPPALPSWVLLHELAHAMTSTAEGASAGHGPVFVGMYLGLLARHARMDPEALAASLRADGIPFDPTARPVFLG</sequence>
<accession>A0ABT8AA56</accession>
<dbReference type="EMBL" id="JAUFPN010000176">
    <property type="protein sequence ID" value="MDN3566486.1"/>
    <property type="molecule type" value="Genomic_DNA"/>
</dbReference>
<organism evidence="1 2">
    <name type="scientific">Paeniroseomonas aquatica</name>
    <dbReference type="NCBI Taxonomy" id="373043"/>
    <lineage>
        <taxon>Bacteria</taxon>
        <taxon>Pseudomonadati</taxon>
        <taxon>Pseudomonadota</taxon>
        <taxon>Alphaproteobacteria</taxon>
        <taxon>Acetobacterales</taxon>
        <taxon>Acetobacteraceae</taxon>
        <taxon>Paeniroseomonas</taxon>
    </lineage>
</organism>
<dbReference type="Proteomes" id="UP001529369">
    <property type="component" value="Unassembled WGS sequence"/>
</dbReference>
<reference evidence="2" key="1">
    <citation type="journal article" date="2019" name="Int. J. Syst. Evol. Microbiol.">
        <title>The Global Catalogue of Microorganisms (GCM) 10K type strain sequencing project: providing services to taxonomists for standard genome sequencing and annotation.</title>
        <authorList>
            <consortium name="The Broad Institute Genomics Platform"/>
            <consortium name="The Broad Institute Genome Sequencing Center for Infectious Disease"/>
            <person name="Wu L."/>
            <person name="Ma J."/>
        </authorList>
    </citation>
    <scope>NUCLEOTIDE SEQUENCE [LARGE SCALE GENOMIC DNA]</scope>
    <source>
        <strain evidence="2">CECT 7131</strain>
    </source>
</reference>